<dbReference type="Proteomes" id="UP000316759">
    <property type="component" value="Unassembled WGS sequence"/>
</dbReference>
<reference evidence="2 3" key="1">
    <citation type="submission" date="2019-04" db="EMBL/GenBank/DDBJ databases">
        <title>Annotation for the trematode Fasciola gigantica.</title>
        <authorList>
            <person name="Choi Y.-J."/>
        </authorList>
    </citation>
    <scope>NUCLEOTIDE SEQUENCE [LARGE SCALE GENOMIC DNA]</scope>
    <source>
        <strain evidence="2">Uganda_cow_1</strain>
    </source>
</reference>
<keyword evidence="1" id="KW-0472">Membrane</keyword>
<protein>
    <submittedName>
        <fullName evidence="2">Uncharacterized protein</fullName>
    </submittedName>
</protein>
<keyword evidence="3" id="KW-1185">Reference proteome</keyword>
<keyword evidence="1" id="KW-1133">Transmembrane helix</keyword>
<dbReference type="AlphaFoldDB" id="A0A504YN32"/>
<accession>A0A504YN32</accession>
<proteinExistence type="predicted"/>
<feature type="transmembrane region" description="Helical" evidence="1">
    <location>
        <begin position="6"/>
        <end position="23"/>
    </location>
</feature>
<keyword evidence="1" id="KW-0812">Transmembrane</keyword>
<evidence type="ECO:0000256" key="1">
    <source>
        <dbReference type="SAM" id="Phobius"/>
    </source>
</evidence>
<gene>
    <name evidence="2" type="ORF">FGIG_10850</name>
</gene>
<evidence type="ECO:0000313" key="3">
    <source>
        <dbReference type="Proteomes" id="UP000316759"/>
    </source>
</evidence>
<comment type="caution">
    <text evidence="2">The sequence shown here is derived from an EMBL/GenBank/DDBJ whole genome shotgun (WGS) entry which is preliminary data.</text>
</comment>
<sequence length="99" mass="11187">MGAQNIAFNSLVVVVGIFSIFLGSTTKCPDNFIEVRESVCIIRINRGATYCEAHQICEQEGKKRGLPMFLPGHNAPKRPFISRHVNCIHWLQRNAKSFK</sequence>
<name>A0A504YN32_FASGI</name>
<organism evidence="2 3">
    <name type="scientific">Fasciola gigantica</name>
    <name type="common">Giant liver fluke</name>
    <dbReference type="NCBI Taxonomy" id="46835"/>
    <lineage>
        <taxon>Eukaryota</taxon>
        <taxon>Metazoa</taxon>
        <taxon>Spiralia</taxon>
        <taxon>Lophotrochozoa</taxon>
        <taxon>Platyhelminthes</taxon>
        <taxon>Trematoda</taxon>
        <taxon>Digenea</taxon>
        <taxon>Plagiorchiida</taxon>
        <taxon>Echinostomata</taxon>
        <taxon>Echinostomatoidea</taxon>
        <taxon>Fasciolidae</taxon>
        <taxon>Fasciola</taxon>
    </lineage>
</organism>
<evidence type="ECO:0000313" key="2">
    <source>
        <dbReference type="EMBL" id="TPP59378.1"/>
    </source>
</evidence>
<dbReference type="EMBL" id="SUNJ01010792">
    <property type="protein sequence ID" value="TPP59378.1"/>
    <property type="molecule type" value="Genomic_DNA"/>
</dbReference>